<dbReference type="OrthoDB" id="9802897at2"/>
<dbReference type="Proteomes" id="UP000019402">
    <property type="component" value="Unassembled WGS sequence"/>
</dbReference>
<keyword evidence="3" id="KW-0378">Hydrolase</keyword>
<evidence type="ECO:0000256" key="4">
    <source>
        <dbReference type="ARBA" id="ARBA00022833"/>
    </source>
</evidence>
<feature type="domain" description="Metallo-beta-lactamase" evidence="5">
    <location>
        <begin position="42"/>
        <end position="251"/>
    </location>
</feature>
<dbReference type="AlphaFoldDB" id="W7Y5R4"/>
<gene>
    <name evidence="6" type="ORF">JCM21142_41578</name>
</gene>
<proteinExistence type="inferred from homology"/>
<dbReference type="eggNOG" id="COG0491">
    <property type="taxonomic scope" value="Bacteria"/>
</dbReference>
<dbReference type="InterPro" id="IPR051013">
    <property type="entry name" value="MBL_superfamily_lactonases"/>
</dbReference>
<keyword evidence="4" id="KW-0862">Zinc</keyword>
<sequence length="280" mass="32001">MQLHKIEAGNFMADGGAVFGVVPKVLWEKKYPCNSSNYCNLAMRCLLVETDDRLVLIDTGMGNKQSEKFFSYHHLNGDDSLEKSFLALDVRFEDVTDVILTHLHFDHCGGAVQKNGQGGLKLAFPNATHWLSEAQWHNFKQANVREGSVYFDENIQPIVDAGKLNLLKQDAWLTEDIQMRLYHGHTKGQIIPFVKFNGHTLVYMADLIPVMASIPEAWVAAYDIEPLTSMKEKRDFLMEALENKYVLFFEHDLYNECCYLEKTERGITHTDSFKLTDILS</sequence>
<evidence type="ECO:0000256" key="2">
    <source>
        <dbReference type="ARBA" id="ARBA00022723"/>
    </source>
</evidence>
<evidence type="ECO:0000256" key="3">
    <source>
        <dbReference type="ARBA" id="ARBA00022801"/>
    </source>
</evidence>
<dbReference type="Pfam" id="PF00753">
    <property type="entry name" value="Lactamase_B"/>
    <property type="match status" value="1"/>
</dbReference>
<dbReference type="EMBL" id="BAMD01000015">
    <property type="protein sequence ID" value="GAF02928.1"/>
    <property type="molecule type" value="Genomic_DNA"/>
</dbReference>
<accession>W7Y5R4</accession>
<protein>
    <recommendedName>
        <fullName evidence="5">Metallo-beta-lactamase domain-containing protein</fullName>
    </recommendedName>
</protein>
<evidence type="ECO:0000256" key="1">
    <source>
        <dbReference type="ARBA" id="ARBA00007749"/>
    </source>
</evidence>
<reference evidence="6 7" key="1">
    <citation type="journal article" date="2014" name="Genome Announc.">
        <title>Draft Genome Sequence of Cytophaga fermentans JCM 21142T, a Facultative Anaerobe Isolated from Marine Mud.</title>
        <authorList>
            <person name="Starns D."/>
            <person name="Oshima K."/>
            <person name="Suda W."/>
            <person name="Iino T."/>
            <person name="Yuki M."/>
            <person name="Inoue J."/>
            <person name="Kitamura K."/>
            <person name="Iida T."/>
            <person name="Darby A."/>
            <person name="Hattori M."/>
            <person name="Ohkuma M."/>
        </authorList>
    </citation>
    <scope>NUCLEOTIDE SEQUENCE [LARGE SCALE GENOMIC DNA]</scope>
    <source>
        <strain evidence="6 7">JCM 21142</strain>
    </source>
</reference>
<dbReference type="SMART" id="SM00849">
    <property type="entry name" value="Lactamase_B"/>
    <property type="match status" value="1"/>
</dbReference>
<keyword evidence="2" id="KW-0479">Metal-binding</keyword>
<dbReference type="RefSeq" id="WP_027472762.1">
    <property type="nucleotide sequence ID" value="NZ_BAMD01000015.1"/>
</dbReference>
<evidence type="ECO:0000313" key="7">
    <source>
        <dbReference type="Proteomes" id="UP000019402"/>
    </source>
</evidence>
<name>W7Y5R4_9BACT</name>
<dbReference type="PANTHER" id="PTHR42978:SF6">
    <property type="entry name" value="QUORUM-QUENCHING LACTONASE YTNP-RELATED"/>
    <property type="match status" value="1"/>
</dbReference>
<evidence type="ECO:0000259" key="5">
    <source>
        <dbReference type="SMART" id="SM00849"/>
    </source>
</evidence>
<dbReference type="SUPFAM" id="SSF56281">
    <property type="entry name" value="Metallo-hydrolase/oxidoreductase"/>
    <property type="match status" value="1"/>
</dbReference>
<keyword evidence="7" id="KW-1185">Reference proteome</keyword>
<dbReference type="Gene3D" id="3.60.15.10">
    <property type="entry name" value="Ribonuclease Z/Hydroxyacylglutathione hydrolase-like"/>
    <property type="match status" value="1"/>
</dbReference>
<evidence type="ECO:0000313" key="6">
    <source>
        <dbReference type="EMBL" id="GAF02928.1"/>
    </source>
</evidence>
<dbReference type="PANTHER" id="PTHR42978">
    <property type="entry name" value="QUORUM-QUENCHING LACTONASE YTNP-RELATED-RELATED"/>
    <property type="match status" value="1"/>
</dbReference>
<dbReference type="InterPro" id="IPR036866">
    <property type="entry name" value="RibonucZ/Hydroxyglut_hydro"/>
</dbReference>
<dbReference type="STRING" id="869213.GCA_000517085_03328"/>
<dbReference type="InterPro" id="IPR001279">
    <property type="entry name" value="Metallo-B-lactamas"/>
</dbReference>
<comment type="similarity">
    <text evidence="1">Belongs to the metallo-beta-lactamase superfamily.</text>
</comment>
<dbReference type="GO" id="GO:0046872">
    <property type="term" value="F:metal ion binding"/>
    <property type="evidence" value="ECO:0007669"/>
    <property type="project" value="UniProtKB-KW"/>
</dbReference>
<dbReference type="CDD" id="cd16281">
    <property type="entry name" value="metallo-hydrolase-like_MBL-fold"/>
    <property type="match status" value="1"/>
</dbReference>
<comment type="caution">
    <text evidence="6">The sequence shown here is derived from an EMBL/GenBank/DDBJ whole genome shotgun (WGS) entry which is preliminary data.</text>
</comment>
<organism evidence="6 7">
    <name type="scientific">Saccharicrinis fermentans DSM 9555 = JCM 21142</name>
    <dbReference type="NCBI Taxonomy" id="869213"/>
    <lineage>
        <taxon>Bacteria</taxon>
        <taxon>Pseudomonadati</taxon>
        <taxon>Bacteroidota</taxon>
        <taxon>Bacteroidia</taxon>
        <taxon>Marinilabiliales</taxon>
        <taxon>Marinilabiliaceae</taxon>
        <taxon>Saccharicrinis</taxon>
    </lineage>
</organism>
<dbReference type="GO" id="GO:0016787">
    <property type="term" value="F:hydrolase activity"/>
    <property type="evidence" value="ECO:0007669"/>
    <property type="project" value="UniProtKB-KW"/>
</dbReference>